<keyword evidence="2" id="KW-1185">Reference proteome</keyword>
<proteinExistence type="predicted"/>
<protein>
    <submittedName>
        <fullName evidence="1">Uncharacterized protein</fullName>
    </submittedName>
</protein>
<dbReference type="Proteomes" id="UP000765509">
    <property type="component" value="Unassembled WGS sequence"/>
</dbReference>
<reference evidence="1" key="1">
    <citation type="submission" date="2021-03" db="EMBL/GenBank/DDBJ databases">
        <title>Draft genome sequence of rust myrtle Austropuccinia psidii MF-1, a brazilian biotype.</title>
        <authorList>
            <person name="Quecine M.C."/>
            <person name="Pachon D.M.R."/>
            <person name="Bonatelli M.L."/>
            <person name="Correr F.H."/>
            <person name="Franceschini L.M."/>
            <person name="Leite T.F."/>
            <person name="Margarido G.R.A."/>
            <person name="Almeida C.A."/>
            <person name="Ferrarezi J.A."/>
            <person name="Labate C.A."/>
        </authorList>
    </citation>
    <scope>NUCLEOTIDE SEQUENCE</scope>
    <source>
        <strain evidence="1">MF-1</strain>
    </source>
</reference>
<evidence type="ECO:0000313" key="1">
    <source>
        <dbReference type="EMBL" id="MBW0486995.1"/>
    </source>
</evidence>
<sequence>MRPKGGSPLALKARCVPNHNWTHLSPILATITMTPRNGHKPPWAPNWPRTTKNHFSAHGLWWLPEAIRSAQLNPSPQLKGDSSHSSMHPILKVAGVVHIWYYIPLCTIFSQKFNS</sequence>
<evidence type="ECO:0000313" key="2">
    <source>
        <dbReference type="Proteomes" id="UP000765509"/>
    </source>
</evidence>
<dbReference type="EMBL" id="AVOT02008911">
    <property type="protein sequence ID" value="MBW0486995.1"/>
    <property type="molecule type" value="Genomic_DNA"/>
</dbReference>
<organism evidence="1 2">
    <name type="scientific">Austropuccinia psidii MF-1</name>
    <dbReference type="NCBI Taxonomy" id="1389203"/>
    <lineage>
        <taxon>Eukaryota</taxon>
        <taxon>Fungi</taxon>
        <taxon>Dikarya</taxon>
        <taxon>Basidiomycota</taxon>
        <taxon>Pucciniomycotina</taxon>
        <taxon>Pucciniomycetes</taxon>
        <taxon>Pucciniales</taxon>
        <taxon>Sphaerophragmiaceae</taxon>
        <taxon>Austropuccinia</taxon>
    </lineage>
</organism>
<accession>A0A9Q3CPX5</accession>
<comment type="caution">
    <text evidence="1">The sequence shown here is derived from an EMBL/GenBank/DDBJ whole genome shotgun (WGS) entry which is preliminary data.</text>
</comment>
<dbReference type="AlphaFoldDB" id="A0A9Q3CPX5"/>
<name>A0A9Q3CPX5_9BASI</name>
<gene>
    <name evidence="1" type="ORF">O181_026710</name>
</gene>